<dbReference type="InterPro" id="IPR046586">
    <property type="entry name" value="DUF6644"/>
</dbReference>
<feature type="transmembrane region" description="Helical" evidence="1">
    <location>
        <begin position="96"/>
        <end position="114"/>
    </location>
</feature>
<accession>A0A0F9TQK0</accession>
<keyword evidence="1" id="KW-0812">Transmembrane</keyword>
<feature type="transmembrane region" description="Helical" evidence="1">
    <location>
        <begin position="26"/>
        <end position="45"/>
    </location>
</feature>
<sequence length="157" mass="16459">MPELWATLAALPPAVFLQQSSVAYLLVNAAHIASLAMLVGTMVSLDLRLLGAFRTVPLAVIGPFLSRMAAGGLILAVLTGAWLFSVNATEYVSNTAFLAKLCLVGLGVLNAVWLHTRGNWALALDKGQASPAVRLHAALSLGVWLGAVVAGRWIGFL</sequence>
<feature type="domain" description="DUF6644" evidence="2">
    <location>
        <begin position="28"/>
        <end position="156"/>
    </location>
</feature>
<keyword evidence="1" id="KW-1133">Transmembrane helix</keyword>
<dbReference type="AlphaFoldDB" id="A0A0F9TQK0"/>
<organism evidence="3">
    <name type="scientific">marine sediment metagenome</name>
    <dbReference type="NCBI Taxonomy" id="412755"/>
    <lineage>
        <taxon>unclassified sequences</taxon>
        <taxon>metagenomes</taxon>
        <taxon>ecological metagenomes</taxon>
    </lineage>
</organism>
<keyword evidence="1" id="KW-0472">Membrane</keyword>
<evidence type="ECO:0000259" key="2">
    <source>
        <dbReference type="Pfam" id="PF20349"/>
    </source>
</evidence>
<evidence type="ECO:0000256" key="1">
    <source>
        <dbReference type="SAM" id="Phobius"/>
    </source>
</evidence>
<feature type="transmembrane region" description="Helical" evidence="1">
    <location>
        <begin position="135"/>
        <end position="154"/>
    </location>
</feature>
<comment type="caution">
    <text evidence="3">The sequence shown here is derived from an EMBL/GenBank/DDBJ whole genome shotgun (WGS) entry which is preliminary data.</text>
</comment>
<proteinExistence type="predicted"/>
<name>A0A0F9TQK0_9ZZZZ</name>
<protein>
    <recommendedName>
        <fullName evidence="2">DUF6644 domain-containing protein</fullName>
    </recommendedName>
</protein>
<gene>
    <name evidence="3" type="ORF">LCGC14_0300540</name>
</gene>
<dbReference type="Pfam" id="PF20349">
    <property type="entry name" value="DUF6644"/>
    <property type="match status" value="1"/>
</dbReference>
<reference evidence="3" key="1">
    <citation type="journal article" date="2015" name="Nature">
        <title>Complex archaea that bridge the gap between prokaryotes and eukaryotes.</title>
        <authorList>
            <person name="Spang A."/>
            <person name="Saw J.H."/>
            <person name="Jorgensen S.L."/>
            <person name="Zaremba-Niedzwiedzka K."/>
            <person name="Martijn J."/>
            <person name="Lind A.E."/>
            <person name="van Eijk R."/>
            <person name="Schleper C."/>
            <person name="Guy L."/>
            <person name="Ettema T.J."/>
        </authorList>
    </citation>
    <scope>NUCLEOTIDE SEQUENCE</scope>
</reference>
<feature type="transmembrane region" description="Helical" evidence="1">
    <location>
        <begin position="57"/>
        <end position="84"/>
    </location>
</feature>
<evidence type="ECO:0000313" key="3">
    <source>
        <dbReference type="EMBL" id="KKN83305.1"/>
    </source>
</evidence>
<dbReference type="EMBL" id="LAZR01000187">
    <property type="protein sequence ID" value="KKN83305.1"/>
    <property type="molecule type" value="Genomic_DNA"/>
</dbReference>